<dbReference type="Proteomes" id="UP001153331">
    <property type="component" value="Unassembled WGS sequence"/>
</dbReference>
<reference evidence="1" key="1">
    <citation type="submission" date="2022-11" db="EMBL/GenBank/DDBJ databases">
        <title>Genome Sequence of Boeremia exigua.</title>
        <authorList>
            <person name="Buettner E."/>
        </authorList>
    </citation>
    <scope>NUCLEOTIDE SEQUENCE</scope>
    <source>
        <strain evidence="1">CU02</strain>
    </source>
</reference>
<accession>A0ACC2HN97</accession>
<keyword evidence="2" id="KW-1185">Reference proteome</keyword>
<protein>
    <submittedName>
        <fullName evidence="1">Uncharacterized protein</fullName>
    </submittedName>
</protein>
<name>A0ACC2HN97_9PLEO</name>
<dbReference type="EMBL" id="JAPHNI010001974">
    <property type="protein sequence ID" value="KAJ8104500.1"/>
    <property type="molecule type" value="Genomic_DNA"/>
</dbReference>
<gene>
    <name evidence="1" type="ORF">OPT61_g10725</name>
</gene>
<evidence type="ECO:0000313" key="2">
    <source>
        <dbReference type="Proteomes" id="UP001153331"/>
    </source>
</evidence>
<proteinExistence type="predicted"/>
<organism evidence="1 2">
    <name type="scientific">Boeremia exigua</name>
    <dbReference type="NCBI Taxonomy" id="749465"/>
    <lineage>
        <taxon>Eukaryota</taxon>
        <taxon>Fungi</taxon>
        <taxon>Dikarya</taxon>
        <taxon>Ascomycota</taxon>
        <taxon>Pezizomycotina</taxon>
        <taxon>Dothideomycetes</taxon>
        <taxon>Pleosporomycetidae</taxon>
        <taxon>Pleosporales</taxon>
        <taxon>Pleosporineae</taxon>
        <taxon>Didymellaceae</taxon>
        <taxon>Boeremia</taxon>
    </lineage>
</organism>
<sequence length="293" mass="32407">MATDAKTQPPRRDSVVGSVNSPEEAAEVVRGFTNALKAFSSEPGFQSLAELVDRIPQLESEVREKEKMLKSANEASQREDIAHENALRKNIQLNNEEVVKMQKKLGSLAQENKNLNTTIAHKDEAIVKIQKQMGNLEQENANLKTKIAQKDDAIAKSEVRETSLKEAGRKIGDSYKALKAKLEAKDGEIAKLQQQNQDSHAKGASLGAELKKTQAEVSTTRASLREAKERAGKLEDALKAVQLQQQEVASYSVPLEHIDPDQLFPHNLGIHDWAGAQLCQRRPERQHAQGTTP</sequence>
<comment type="caution">
    <text evidence="1">The sequence shown here is derived from an EMBL/GenBank/DDBJ whole genome shotgun (WGS) entry which is preliminary data.</text>
</comment>
<evidence type="ECO:0000313" key="1">
    <source>
        <dbReference type="EMBL" id="KAJ8104500.1"/>
    </source>
</evidence>